<accession>A0A5C4MZT8</accession>
<evidence type="ECO:0000256" key="6">
    <source>
        <dbReference type="PROSITE-ProRule" id="PRU00169"/>
    </source>
</evidence>
<keyword evidence="2" id="KW-0902">Two-component regulatory system</keyword>
<dbReference type="GO" id="GO:0005829">
    <property type="term" value="C:cytosol"/>
    <property type="evidence" value="ECO:0007669"/>
    <property type="project" value="TreeGrafter"/>
</dbReference>
<comment type="caution">
    <text evidence="10">The sequence shown here is derived from an EMBL/GenBank/DDBJ whole genome shotgun (WGS) entry which is preliminary data.</text>
</comment>
<dbReference type="PROSITE" id="PS50110">
    <property type="entry name" value="RESPONSE_REGULATORY"/>
    <property type="match status" value="1"/>
</dbReference>
<dbReference type="InterPro" id="IPR036388">
    <property type="entry name" value="WH-like_DNA-bd_sf"/>
</dbReference>
<dbReference type="CDD" id="cd00383">
    <property type="entry name" value="trans_reg_C"/>
    <property type="match status" value="1"/>
</dbReference>
<evidence type="ECO:0000256" key="3">
    <source>
        <dbReference type="ARBA" id="ARBA00023015"/>
    </source>
</evidence>
<evidence type="ECO:0000256" key="1">
    <source>
        <dbReference type="ARBA" id="ARBA00022553"/>
    </source>
</evidence>
<evidence type="ECO:0000259" key="8">
    <source>
        <dbReference type="PROSITE" id="PS50110"/>
    </source>
</evidence>
<dbReference type="PROSITE" id="PS51755">
    <property type="entry name" value="OMPR_PHOB"/>
    <property type="match status" value="1"/>
</dbReference>
<dbReference type="Pfam" id="PF00072">
    <property type="entry name" value="Response_reg"/>
    <property type="match status" value="1"/>
</dbReference>
<dbReference type="InterPro" id="IPR011006">
    <property type="entry name" value="CheY-like_superfamily"/>
</dbReference>
<dbReference type="PANTHER" id="PTHR48111:SF76">
    <property type="entry name" value="TWO-COMPONENT RESPONSE REGULATOR"/>
    <property type="match status" value="1"/>
</dbReference>
<dbReference type="Gene3D" id="1.10.10.10">
    <property type="entry name" value="Winged helix-like DNA-binding domain superfamily/Winged helix DNA-binding domain"/>
    <property type="match status" value="1"/>
</dbReference>
<evidence type="ECO:0000256" key="7">
    <source>
        <dbReference type="PROSITE-ProRule" id="PRU01091"/>
    </source>
</evidence>
<organism evidence="10 11">
    <name type="scientific">Rubellimicrobium rubrum</name>
    <dbReference type="NCBI Taxonomy" id="2585369"/>
    <lineage>
        <taxon>Bacteria</taxon>
        <taxon>Pseudomonadati</taxon>
        <taxon>Pseudomonadota</taxon>
        <taxon>Alphaproteobacteria</taxon>
        <taxon>Rhodobacterales</taxon>
        <taxon>Roseobacteraceae</taxon>
        <taxon>Rubellimicrobium</taxon>
    </lineage>
</organism>
<dbReference type="Pfam" id="PF00486">
    <property type="entry name" value="Trans_reg_C"/>
    <property type="match status" value="1"/>
</dbReference>
<keyword evidence="11" id="KW-1185">Reference proteome</keyword>
<dbReference type="OrthoDB" id="9802426at2"/>
<dbReference type="SMART" id="SM00448">
    <property type="entry name" value="REC"/>
    <property type="match status" value="1"/>
</dbReference>
<keyword evidence="5" id="KW-0804">Transcription</keyword>
<feature type="domain" description="OmpR/PhoB-type" evidence="9">
    <location>
        <begin position="125"/>
        <end position="223"/>
    </location>
</feature>
<dbReference type="InterPro" id="IPR001867">
    <property type="entry name" value="OmpR/PhoB-type_DNA-bd"/>
</dbReference>
<feature type="domain" description="Response regulatory" evidence="8">
    <location>
        <begin position="2"/>
        <end position="116"/>
    </location>
</feature>
<dbReference type="FunFam" id="1.10.10.10:FF:000005">
    <property type="entry name" value="Two-component system response regulator"/>
    <property type="match status" value="1"/>
</dbReference>
<proteinExistence type="predicted"/>
<dbReference type="GO" id="GO:0006355">
    <property type="term" value="P:regulation of DNA-templated transcription"/>
    <property type="evidence" value="ECO:0007669"/>
    <property type="project" value="InterPro"/>
</dbReference>
<dbReference type="InterPro" id="IPR039420">
    <property type="entry name" value="WalR-like"/>
</dbReference>
<protein>
    <submittedName>
        <fullName evidence="10">Response regulator</fullName>
    </submittedName>
</protein>
<dbReference type="CDD" id="cd19935">
    <property type="entry name" value="REC_OmpR_CusR-like"/>
    <property type="match status" value="1"/>
</dbReference>
<dbReference type="GO" id="GO:0000976">
    <property type="term" value="F:transcription cis-regulatory region binding"/>
    <property type="evidence" value="ECO:0007669"/>
    <property type="project" value="TreeGrafter"/>
</dbReference>
<dbReference type="Gene3D" id="6.10.250.690">
    <property type="match status" value="1"/>
</dbReference>
<dbReference type="InterPro" id="IPR001789">
    <property type="entry name" value="Sig_transdc_resp-reg_receiver"/>
</dbReference>
<dbReference type="AlphaFoldDB" id="A0A5C4MZT8"/>
<dbReference type="EMBL" id="VDFU01000011">
    <property type="protein sequence ID" value="TNC49445.1"/>
    <property type="molecule type" value="Genomic_DNA"/>
</dbReference>
<feature type="DNA-binding region" description="OmpR/PhoB-type" evidence="7">
    <location>
        <begin position="125"/>
        <end position="223"/>
    </location>
</feature>
<evidence type="ECO:0000313" key="10">
    <source>
        <dbReference type="EMBL" id="TNC49445.1"/>
    </source>
</evidence>
<dbReference type="GO" id="GO:0032993">
    <property type="term" value="C:protein-DNA complex"/>
    <property type="evidence" value="ECO:0007669"/>
    <property type="project" value="TreeGrafter"/>
</dbReference>
<evidence type="ECO:0000256" key="2">
    <source>
        <dbReference type="ARBA" id="ARBA00023012"/>
    </source>
</evidence>
<keyword evidence="4 7" id="KW-0238">DNA-binding</keyword>
<dbReference type="SMART" id="SM00862">
    <property type="entry name" value="Trans_reg_C"/>
    <property type="match status" value="1"/>
</dbReference>
<keyword evidence="3" id="KW-0805">Transcription regulation</keyword>
<evidence type="ECO:0000256" key="5">
    <source>
        <dbReference type="ARBA" id="ARBA00023163"/>
    </source>
</evidence>
<evidence type="ECO:0000259" key="9">
    <source>
        <dbReference type="PROSITE" id="PS51755"/>
    </source>
</evidence>
<dbReference type="PANTHER" id="PTHR48111">
    <property type="entry name" value="REGULATOR OF RPOS"/>
    <property type="match status" value="1"/>
</dbReference>
<name>A0A5C4MZT8_9RHOB</name>
<evidence type="ECO:0000313" key="11">
    <source>
        <dbReference type="Proteomes" id="UP000305887"/>
    </source>
</evidence>
<reference evidence="10 11" key="1">
    <citation type="submission" date="2019-06" db="EMBL/GenBank/DDBJ databases">
        <title>YIM 131921 draft genome.</title>
        <authorList>
            <person name="Jiang L."/>
        </authorList>
    </citation>
    <scope>NUCLEOTIDE SEQUENCE [LARGE SCALE GENOMIC DNA]</scope>
    <source>
        <strain evidence="10 11">YIM 131921</strain>
    </source>
</reference>
<gene>
    <name evidence="10" type="ORF">FHG66_11160</name>
</gene>
<dbReference type="RefSeq" id="WP_139076837.1">
    <property type="nucleotide sequence ID" value="NZ_VDFU01000011.1"/>
</dbReference>
<dbReference type="Proteomes" id="UP000305887">
    <property type="component" value="Unassembled WGS sequence"/>
</dbReference>
<dbReference type="SUPFAM" id="SSF52172">
    <property type="entry name" value="CheY-like"/>
    <property type="match status" value="1"/>
</dbReference>
<dbReference type="GO" id="GO:0000156">
    <property type="term" value="F:phosphorelay response regulator activity"/>
    <property type="evidence" value="ECO:0007669"/>
    <property type="project" value="TreeGrafter"/>
</dbReference>
<feature type="modified residue" description="4-aspartylphosphate" evidence="6">
    <location>
        <position position="51"/>
    </location>
</feature>
<keyword evidence="1 6" id="KW-0597">Phosphoprotein</keyword>
<evidence type="ECO:0000256" key="4">
    <source>
        <dbReference type="ARBA" id="ARBA00023125"/>
    </source>
</evidence>
<dbReference type="Gene3D" id="3.40.50.2300">
    <property type="match status" value="1"/>
</dbReference>
<sequence length="235" mass="25719">MRILLVEDDHDTAAYVSRGLAEVGHVCDVLADGQDGLFQATREVYDVAVVDRMLPGLDGLRLVRALRAAGRKVPVLFLTAVGGVEDRVEGLEAGADDYLTKPFAFSELLARVNALARQPQAVATTTALRVADLELDLLARTARRGGTLINLLPKEFTLLEVLMRNEGRVVTRTMLLERVWDFNFDPKTSVVETHVSRLRAKIDRPFGQPLLHTVKSAGYVLRASSGPASPSHAPR</sequence>